<dbReference type="Gene3D" id="3.10.180.10">
    <property type="entry name" value="2,3-Dihydroxybiphenyl 1,2-Dioxygenase, domain 1"/>
    <property type="match status" value="1"/>
</dbReference>
<dbReference type="InterPro" id="IPR029068">
    <property type="entry name" value="Glyas_Bleomycin-R_OHBP_Dase"/>
</dbReference>
<evidence type="ECO:0000259" key="2">
    <source>
        <dbReference type="Pfam" id="PF18029"/>
    </source>
</evidence>
<keyword evidence="4" id="KW-1185">Reference proteome</keyword>
<dbReference type="Pfam" id="PF11716">
    <property type="entry name" value="MDMPI_N"/>
    <property type="match status" value="1"/>
</dbReference>
<dbReference type="GO" id="GO:0046872">
    <property type="term" value="F:metal ion binding"/>
    <property type="evidence" value="ECO:0007669"/>
    <property type="project" value="InterPro"/>
</dbReference>
<dbReference type="InterPro" id="IPR041581">
    <property type="entry name" value="Glyoxalase_6"/>
</dbReference>
<dbReference type="RefSeq" id="WP_235032516.1">
    <property type="nucleotide sequence ID" value="NZ_FNVU01000020.1"/>
</dbReference>
<evidence type="ECO:0000259" key="1">
    <source>
        <dbReference type="Pfam" id="PF11716"/>
    </source>
</evidence>
<dbReference type="InterPro" id="IPR034660">
    <property type="entry name" value="DinB/YfiT-like"/>
</dbReference>
<dbReference type="EMBL" id="FNVU01000020">
    <property type="protein sequence ID" value="SEG89324.1"/>
    <property type="molecule type" value="Genomic_DNA"/>
</dbReference>
<evidence type="ECO:0000313" key="4">
    <source>
        <dbReference type="Proteomes" id="UP000236754"/>
    </source>
</evidence>
<dbReference type="PANTHER" id="PTHR35908">
    <property type="entry name" value="HYPOTHETICAL FUSION PROTEIN"/>
    <property type="match status" value="1"/>
</dbReference>
<dbReference type="SUPFAM" id="SSF54593">
    <property type="entry name" value="Glyoxalase/Bleomycin resistance protein/Dihydroxybiphenyl dioxygenase"/>
    <property type="match status" value="1"/>
</dbReference>
<feature type="domain" description="Mycothiol-dependent maleylpyruvate isomerase metal-binding" evidence="1">
    <location>
        <begin position="166"/>
        <end position="311"/>
    </location>
</feature>
<feature type="domain" description="Glyoxalase-like" evidence="2">
    <location>
        <begin position="22"/>
        <end position="132"/>
    </location>
</feature>
<dbReference type="GO" id="GO:0016853">
    <property type="term" value="F:isomerase activity"/>
    <property type="evidence" value="ECO:0007669"/>
    <property type="project" value="UniProtKB-KW"/>
</dbReference>
<dbReference type="Proteomes" id="UP000236754">
    <property type="component" value="Unassembled WGS sequence"/>
</dbReference>
<proteinExistence type="predicted"/>
<evidence type="ECO:0000313" key="3">
    <source>
        <dbReference type="EMBL" id="SEG89324.1"/>
    </source>
</evidence>
<accession>A0A1H6DW67</accession>
<dbReference type="PANTHER" id="PTHR35908:SF1">
    <property type="entry name" value="CONSERVED PROTEIN"/>
    <property type="match status" value="1"/>
</dbReference>
<keyword evidence="3" id="KW-0413">Isomerase</keyword>
<dbReference type="SUPFAM" id="SSF109854">
    <property type="entry name" value="DinB/YfiT-like putative metalloenzymes"/>
    <property type="match status" value="1"/>
</dbReference>
<keyword evidence="3" id="KW-0670">Pyruvate</keyword>
<dbReference type="InterPro" id="IPR024344">
    <property type="entry name" value="MDMPI_metal-binding"/>
</dbReference>
<sequence>MRGRPEPEPRTPRRAGPDWWGVALEAADPRALARFYAELLGWDVVRSDPDGAALAPPEGVASLAFQRSEGYRPPVRPAEENAQRITMHLDFEVVDLPAAVAHARELGAVEAGHQPQDDVRVMLDPAGHPFCLYADTDADTGAEAGAGTRSSPCRVSDAESTAAGVLHAAYDAFAAVVAEVGERESWLPTGCTGWAVRDLVFHCLADAQRGLVALHTPASGPADRDAVTYWRGWQPNTVGAANGRRWVRVGASMFLDFGQLRELYLETAAAAVHAARATDPGWLVGTQGHVLTAADLATTLAVEATVHHLDLIAELPAAPGPSAAGLAATRAVLDGLLGSPVPGGWSDAHYARVATGRTPLTAAERAELGAAADRFPLFG</sequence>
<dbReference type="CDD" id="cd06587">
    <property type="entry name" value="VOC"/>
    <property type="match status" value="1"/>
</dbReference>
<dbReference type="Gene3D" id="1.20.120.450">
    <property type="entry name" value="dinb family like domain"/>
    <property type="match status" value="1"/>
</dbReference>
<protein>
    <submittedName>
        <fullName evidence="3">Mycothiol maleylpyruvate isomerase N-terminal domain-containing protein</fullName>
    </submittedName>
</protein>
<name>A0A1H6DW67_9ACTN</name>
<dbReference type="AlphaFoldDB" id="A0A1H6DW67"/>
<gene>
    <name evidence="3" type="ORF">SAMN05216223_12058</name>
</gene>
<organism evidence="3 4">
    <name type="scientific">Actinacidiphila yanglinensis</name>
    <dbReference type="NCBI Taxonomy" id="310779"/>
    <lineage>
        <taxon>Bacteria</taxon>
        <taxon>Bacillati</taxon>
        <taxon>Actinomycetota</taxon>
        <taxon>Actinomycetes</taxon>
        <taxon>Kitasatosporales</taxon>
        <taxon>Streptomycetaceae</taxon>
        <taxon>Actinacidiphila</taxon>
    </lineage>
</organism>
<dbReference type="Pfam" id="PF18029">
    <property type="entry name" value="Glyoxalase_6"/>
    <property type="match status" value="1"/>
</dbReference>
<reference evidence="3 4" key="1">
    <citation type="submission" date="2016-10" db="EMBL/GenBank/DDBJ databases">
        <authorList>
            <person name="de Groot N.N."/>
        </authorList>
    </citation>
    <scope>NUCLEOTIDE SEQUENCE [LARGE SCALE GENOMIC DNA]</scope>
    <source>
        <strain evidence="3 4">CGMCC 4.2023</strain>
    </source>
</reference>